<dbReference type="InterPro" id="IPR041271">
    <property type="entry name" value="AGPT-Pplase3"/>
</dbReference>
<name>A0A564MZW0_9ENTR</name>
<dbReference type="AlphaFoldDB" id="A0A564MZW0"/>
<evidence type="ECO:0000259" key="1">
    <source>
        <dbReference type="Pfam" id="PF18746"/>
    </source>
</evidence>
<gene>
    <name evidence="2" type="ORF">SB6422_03357</name>
</gene>
<feature type="domain" description="Alpha-glutamyl/putrescinyl thymine pyrophosphorylase clade 3" evidence="1">
    <location>
        <begin position="41"/>
        <end position="320"/>
    </location>
</feature>
<evidence type="ECO:0000313" key="3">
    <source>
        <dbReference type="Proteomes" id="UP000317374"/>
    </source>
</evidence>
<dbReference type="EMBL" id="CABGGW010000049">
    <property type="protein sequence ID" value="VUS99312.1"/>
    <property type="molecule type" value="Genomic_DNA"/>
</dbReference>
<dbReference type="Pfam" id="PF18746">
    <property type="entry name" value="aGPT-Pplase3"/>
    <property type="match status" value="1"/>
</dbReference>
<dbReference type="Proteomes" id="UP000317374">
    <property type="component" value="Unassembled WGS sequence"/>
</dbReference>
<dbReference type="RefSeq" id="WP_045332305.1">
    <property type="nucleotide sequence ID" value="NZ_CABGGW010000049.1"/>
</dbReference>
<organism evidence="2 3">
    <name type="scientific">Klebsiella huaxiensis</name>
    <dbReference type="NCBI Taxonomy" id="2153354"/>
    <lineage>
        <taxon>Bacteria</taxon>
        <taxon>Pseudomonadati</taxon>
        <taxon>Pseudomonadota</taxon>
        <taxon>Gammaproteobacteria</taxon>
        <taxon>Enterobacterales</taxon>
        <taxon>Enterobacteriaceae</taxon>
        <taxon>Klebsiella/Raoultella group</taxon>
        <taxon>Klebsiella</taxon>
    </lineage>
</organism>
<proteinExistence type="predicted"/>
<evidence type="ECO:0000313" key="2">
    <source>
        <dbReference type="EMBL" id="VUS99312.1"/>
    </source>
</evidence>
<reference evidence="2 3" key="1">
    <citation type="submission" date="2019-07" db="EMBL/GenBank/DDBJ databases">
        <authorList>
            <person name="Brisse S."/>
            <person name="Rodrigues C."/>
            <person name="Thorpe H."/>
        </authorList>
    </citation>
    <scope>NUCLEOTIDE SEQUENCE [LARGE SCALE GENOMIC DNA]</scope>
    <source>
        <strain evidence="2">SB6422</strain>
    </source>
</reference>
<protein>
    <recommendedName>
        <fullName evidence="1">Alpha-glutamyl/putrescinyl thymine pyrophosphorylase clade 3 domain-containing protein</fullName>
    </recommendedName>
</protein>
<dbReference type="OrthoDB" id="965955at2"/>
<sequence length="321" mass="37354">MSYENTNPRRHVAVPDIIKKLEYFSEHDFLLKGLKSEMHFVTFAKQIADSIRRIEYVEKISPSHKKIHELRADPNSEIFDPLRAAYIHLNKGEYDEACWNVFLATHFGKNISTKWQLCRDIYSGLGTEIWSWYKITDDFVGFEKWYNDASQELVRNSTLRQYGNHRKYETLKANSKRSIPKVFRSYLDFIGNTKSHEARFEEAKTIAKTPEDLFSLLYSNMNSVLSFGRTAKFDYLTMLKKISLLDVEPGHLFLRGSTGPVKGCRLLFNGDKLNGDRVDLLDEKLKALAEILDIPYLKMQVLEDSLCNWQKSPSEYLYFGG</sequence>
<accession>A0A564MZW0</accession>